<evidence type="ECO:0000313" key="3">
    <source>
        <dbReference type="Proteomes" id="UP001431209"/>
    </source>
</evidence>
<sequence length="161" mass="19043">MLRRSKQLITGFNQLRISNTRQFATVNNNNDTRKYKLTNEIGPNEFYTKEELEDKDKENDFFGLLPKTKVQKNIEKGLGGLDKFAFYFSQNYWLICIALAVFMFFVIDPFASKDPNDDVRAKMDYEEILAYHKSGRDPIFQRELKDESLLLFDRKGQWNKC</sequence>
<keyword evidence="1" id="KW-0472">Membrane</keyword>
<keyword evidence="2" id="KW-0808">Transferase</keyword>
<evidence type="ECO:0000313" key="2">
    <source>
        <dbReference type="EMBL" id="KAL0483212.1"/>
    </source>
</evidence>
<organism evidence="2 3">
    <name type="scientific">Acrasis kona</name>
    <dbReference type="NCBI Taxonomy" id="1008807"/>
    <lineage>
        <taxon>Eukaryota</taxon>
        <taxon>Discoba</taxon>
        <taxon>Heterolobosea</taxon>
        <taxon>Tetramitia</taxon>
        <taxon>Eutetramitia</taxon>
        <taxon>Acrasidae</taxon>
        <taxon>Acrasis</taxon>
    </lineage>
</organism>
<keyword evidence="3" id="KW-1185">Reference proteome</keyword>
<proteinExistence type="predicted"/>
<accession>A0AAW2Z0A5</accession>
<evidence type="ECO:0000256" key="1">
    <source>
        <dbReference type="SAM" id="Phobius"/>
    </source>
</evidence>
<dbReference type="AlphaFoldDB" id="A0AAW2Z0A5"/>
<name>A0AAW2Z0A5_9EUKA</name>
<dbReference type="EMBL" id="JAOPGA020000946">
    <property type="protein sequence ID" value="KAL0483212.1"/>
    <property type="molecule type" value="Genomic_DNA"/>
</dbReference>
<keyword evidence="2" id="KW-0418">Kinase</keyword>
<gene>
    <name evidence="2" type="ORF">AKO1_011544</name>
</gene>
<feature type="transmembrane region" description="Helical" evidence="1">
    <location>
        <begin position="92"/>
        <end position="111"/>
    </location>
</feature>
<protein>
    <submittedName>
        <fullName evidence="2">Serine/threonine-protein kinase</fullName>
    </submittedName>
</protein>
<keyword evidence="1" id="KW-0812">Transmembrane</keyword>
<keyword evidence="1" id="KW-1133">Transmembrane helix</keyword>
<dbReference type="Proteomes" id="UP001431209">
    <property type="component" value="Unassembled WGS sequence"/>
</dbReference>
<comment type="caution">
    <text evidence="2">The sequence shown here is derived from an EMBL/GenBank/DDBJ whole genome shotgun (WGS) entry which is preliminary data.</text>
</comment>
<dbReference type="GO" id="GO:0016301">
    <property type="term" value="F:kinase activity"/>
    <property type="evidence" value="ECO:0007669"/>
    <property type="project" value="UniProtKB-KW"/>
</dbReference>
<reference evidence="2 3" key="1">
    <citation type="submission" date="2024-03" db="EMBL/GenBank/DDBJ databases">
        <title>The Acrasis kona genome and developmental transcriptomes reveal deep origins of eukaryotic multicellular pathways.</title>
        <authorList>
            <person name="Sheikh S."/>
            <person name="Fu C.-J."/>
            <person name="Brown M.W."/>
            <person name="Baldauf S.L."/>
        </authorList>
    </citation>
    <scope>NUCLEOTIDE SEQUENCE [LARGE SCALE GENOMIC DNA]</scope>
    <source>
        <strain evidence="2 3">ATCC MYA-3509</strain>
    </source>
</reference>